<dbReference type="eggNOG" id="COG0784">
    <property type="taxonomic scope" value="Bacteria"/>
</dbReference>
<dbReference type="OrthoDB" id="9800897at2"/>
<evidence type="ECO:0000256" key="2">
    <source>
        <dbReference type="PROSITE-ProRule" id="PRU00169"/>
    </source>
</evidence>
<name>H8FVG5_MAGML</name>
<evidence type="ECO:0000256" key="1">
    <source>
        <dbReference type="ARBA" id="ARBA00022553"/>
    </source>
</evidence>
<sequence length="123" mass="13327">MKRILIIDDSATILLSMEGVLAKAGYAIDKASSGEQALTMLNDGLRPDLIITDLYMGAMTGTDLIRLARQVTGLRFTPMLMVTTESQQDKRIDAKTAGATGWLVKPVAPAALLQVVRQVLPER</sequence>
<keyword evidence="5" id="KW-1185">Reference proteome</keyword>
<dbReference type="InterPro" id="IPR001789">
    <property type="entry name" value="Sig_transdc_resp-reg_receiver"/>
</dbReference>
<dbReference type="Gene3D" id="3.40.50.2300">
    <property type="match status" value="1"/>
</dbReference>
<evidence type="ECO:0000313" key="5">
    <source>
        <dbReference type="Proteomes" id="UP000004169"/>
    </source>
</evidence>
<feature type="modified residue" description="4-aspartylphosphate" evidence="2">
    <location>
        <position position="53"/>
    </location>
</feature>
<dbReference type="PROSITE" id="PS50110">
    <property type="entry name" value="RESPONSE_REGULATORY"/>
    <property type="match status" value="1"/>
</dbReference>
<dbReference type="Proteomes" id="UP000004169">
    <property type="component" value="Unassembled WGS sequence"/>
</dbReference>
<protein>
    <submittedName>
        <fullName evidence="4">Two-component chemotaxis response transcriptional regulator cheY</fullName>
    </submittedName>
</protein>
<feature type="domain" description="Response regulatory" evidence="3">
    <location>
        <begin position="3"/>
        <end position="120"/>
    </location>
</feature>
<dbReference type="SUPFAM" id="SSF52172">
    <property type="entry name" value="CheY-like"/>
    <property type="match status" value="1"/>
</dbReference>
<reference evidence="4 5" key="1">
    <citation type="journal article" date="2012" name="J. Bacteriol.">
        <title>Draft Genome Sequence of the Purple Photosynthetic Bacterium Phaeospirillum molischianum DSM120, a Particularly Versatile Bacterium.</title>
        <authorList>
            <person name="Duquesne K."/>
            <person name="Prima V."/>
            <person name="Ji B."/>
            <person name="Rouy Z."/>
            <person name="Medigue C."/>
            <person name="Talla E."/>
            <person name="Sturgis J.N."/>
        </authorList>
    </citation>
    <scope>NUCLEOTIDE SEQUENCE [LARGE SCALE GENOMIC DNA]</scope>
    <source>
        <strain evidence="5">DSM120</strain>
    </source>
</reference>
<dbReference type="Pfam" id="PF00072">
    <property type="entry name" value="Response_reg"/>
    <property type="match status" value="1"/>
</dbReference>
<dbReference type="InterPro" id="IPR011006">
    <property type="entry name" value="CheY-like_superfamily"/>
</dbReference>
<gene>
    <name evidence="4" type="primary">cheY</name>
    <name evidence="4" type="ORF">PHAMO_380021</name>
</gene>
<dbReference type="PANTHER" id="PTHR44591">
    <property type="entry name" value="STRESS RESPONSE REGULATOR PROTEIN 1"/>
    <property type="match status" value="1"/>
</dbReference>
<dbReference type="GO" id="GO:0000160">
    <property type="term" value="P:phosphorelay signal transduction system"/>
    <property type="evidence" value="ECO:0007669"/>
    <property type="project" value="InterPro"/>
</dbReference>
<dbReference type="STRING" id="1150626.PHAMO_380021"/>
<keyword evidence="1 2" id="KW-0597">Phosphoprotein</keyword>
<dbReference type="AlphaFoldDB" id="H8FVG5"/>
<dbReference type="InterPro" id="IPR050595">
    <property type="entry name" value="Bact_response_regulator"/>
</dbReference>
<accession>H8FVG5</accession>
<dbReference type="EMBL" id="CAHP01000032">
    <property type="protein sequence ID" value="CCG42353.1"/>
    <property type="molecule type" value="Genomic_DNA"/>
</dbReference>
<dbReference type="PANTHER" id="PTHR44591:SF25">
    <property type="entry name" value="CHEMOTAXIS TWO-COMPONENT RESPONSE REGULATOR"/>
    <property type="match status" value="1"/>
</dbReference>
<proteinExistence type="predicted"/>
<dbReference type="SMART" id="SM00448">
    <property type="entry name" value="REC"/>
    <property type="match status" value="1"/>
</dbReference>
<organism evidence="4 5">
    <name type="scientific">Magnetospirillum molischianum DSM 120</name>
    <dbReference type="NCBI Taxonomy" id="1150626"/>
    <lineage>
        <taxon>Bacteria</taxon>
        <taxon>Pseudomonadati</taxon>
        <taxon>Pseudomonadota</taxon>
        <taxon>Alphaproteobacteria</taxon>
        <taxon>Rhodospirillales</taxon>
        <taxon>Rhodospirillaceae</taxon>
        <taxon>Magnetospirillum</taxon>
    </lineage>
</organism>
<evidence type="ECO:0000259" key="3">
    <source>
        <dbReference type="PROSITE" id="PS50110"/>
    </source>
</evidence>
<evidence type="ECO:0000313" key="4">
    <source>
        <dbReference type="EMBL" id="CCG42353.1"/>
    </source>
</evidence>
<dbReference type="RefSeq" id="WP_002730033.1">
    <property type="nucleotide sequence ID" value="NZ_CAHP01000032.1"/>
</dbReference>
<comment type="caution">
    <text evidence="4">The sequence shown here is derived from an EMBL/GenBank/DDBJ whole genome shotgun (WGS) entry which is preliminary data.</text>
</comment>